<sequence>MACTALGDHEEASALPTPWYSLPTIAVAGGQKLKCLHSGDDILWRKAIASGMGFTPHIISIAVGEGQDFYSLVVNLIRMADLISWSKSFLYDSIPGLQCQLVELNAHSLFSKWFSESGKLEGSGLLFNSVLILASYDASCQPFLASYDASCQPTDFFYEYLHKVWLPGNRTDEVKHYRLFKHQYESHIMTDEQTPSPKTNQNPAPVLPPSFSHDPAQSASPYYIGSNDGTGAMLVTHILDGNNYYSWARSMRRALRIKNKLGFIDGTLSAPTHPNDPLMEHWLRCNDIVITWIQNTMAVDIKCSTVYAETAHQLWLELEQRFAQHNAPRIYEIKQGHSLEQCFKANPKPIYSHCQIPRHIVEKCYKLHGYPSATNLMGKPKHLYLLQIKFQNPTYDQDQVRDKAPASLTQEQYSHRTSQDI</sequence>
<accession>A0A8K0GP57</accession>
<keyword evidence="4" id="KW-1185">Reference proteome</keyword>
<dbReference type="InterPro" id="IPR029472">
    <property type="entry name" value="Copia-like_N"/>
</dbReference>
<dbReference type="Proteomes" id="UP000796880">
    <property type="component" value="Unassembled WGS sequence"/>
</dbReference>
<dbReference type="EMBL" id="VOIH02000011">
    <property type="protein sequence ID" value="KAF3433389.1"/>
    <property type="molecule type" value="Genomic_DNA"/>
</dbReference>
<evidence type="ECO:0000313" key="4">
    <source>
        <dbReference type="Proteomes" id="UP000796880"/>
    </source>
</evidence>
<evidence type="ECO:0000256" key="1">
    <source>
        <dbReference type="SAM" id="MobiDB-lite"/>
    </source>
</evidence>
<organism evidence="3 4">
    <name type="scientific">Rhamnella rubrinervis</name>
    <dbReference type="NCBI Taxonomy" id="2594499"/>
    <lineage>
        <taxon>Eukaryota</taxon>
        <taxon>Viridiplantae</taxon>
        <taxon>Streptophyta</taxon>
        <taxon>Embryophyta</taxon>
        <taxon>Tracheophyta</taxon>
        <taxon>Spermatophyta</taxon>
        <taxon>Magnoliopsida</taxon>
        <taxon>eudicotyledons</taxon>
        <taxon>Gunneridae</taxon>
        <taxon>Pentapetalae</taxon>
        <taxon>rosids</taxon>
        <taxon>fabids</taxon>
        <taxon>Rosales</taxon>
        <taxon>Rhamnaceae</taxon>
        <taxon>rhamnoid group</taxon>
        <taxon>Rhamneae</taxon>
        <taxon>Rhamnella</taxon>
    </lineage>
</organism>
<evidence type="ECO:0000259" key="2">
    <source>
        <dbReference type="Pfam" id="PF14244"/>
    </source>
</evidence>
<protein>
    <recommendedName>
        <fullName evidence="2">Retrotransposon Copia-like N-terminal domain-containing protein</fullName>
    </recommendedName>
</protein>
<reference evidence="3" key="1">
    <citation type="submission" date="2020-03" db="EMBL/GenBank/DDBJ databases">
        <title>A high-quality chromosome-level genome assembly of a woody plant with both climbing and erect habits, Rhamnella rubrinervis.</title>
        <authorList>
            <person name="Lu Z."/>
            <person name="Yang Y."/>
            <person name="Zhu X."/>
            <person name="Sun Y."/>
        </authorList>
    </citation>
    <scope>NUCLEOTIDE SEQUENCE</scope>
    <source>
        <strain evidence="3">BYM</strain>
        <tissue evidence="3">Leaf</tissue>
    </source>
</reference>
<evidence type="ECO:0000313" key="3">
    <source>
        <dbReference type="EMBL" id="KAF3433389.1"/>
    </source>
</evidence>
<dbReference type="Pfam" id="PF14244">
    <property type="entry name" value="Retrotran_gag_3"/>
    <property type="match status" value="1"/>
</dbReference>
<proteinExistence type="predicted"/>
<feature type="domain" description="Retrotransposon Copia-like N-terminal" evidence="2">
    <location>
        <begin position="227"/>
        <end position="271"/>
    </location>
</feature>
<name>A0A8K0GP57_9ROSA</name>
<feature type="region of interest" description="Disordered" evidence="1">
    <location>
        <begin position="397"/>
        <end position="421"/>
    </location>
</feature>
<gene>
    <name evidence="3" type="ORF">FNV43_RR24491</name>
</gene>
<dbReference type="OrthoDB" id="5544992at2759"/>
<comment type="caution">
    <text evidence="3">The sequence shown here is derived from an EMBL/GenBank/DDBJ whole genome shotgun (WGS) entry which is preliminary data.</text>
</comment>
<dbReference type="PANTHER" id="PTHR37610">
    <property type="entry name" value="CCHC-TYPE DOMAIN-CONTAINING PROTEIN"/>
    <property type="match status" value="1"/>
</dbReference>
<dbReference type="PANTHER" id="PTHR37610:SF100">
    <property type="entry name" value="COPIA-LIKE POLYPROTEIN_RETROTRANSPOSON"/>
    <property type="match status" value="1"/>
</dbReference>
<dbReference type="AlphaFoldDB" id="A0A8K0GP57"/>